<gene>
    <name evidence="2" type="primary">Plekhm1</name>
    <name evidence="2" type="ORF">FJT64_018154</name>
</gene>
<dbReference type="GO" id="GO:0010008">
    <property type="term" value="C:endosome membrane"/>
    <property type="evidence" value="ECO:0007669"/>
    <property type="project" value="TreeGrafter"/>
</dbReference>
<dbReference type="GO" id="GO:0019894">
    <property type="term" value="F:kinesin binding"/>
    <property type="evidence" value="ECO:0007669"/>
    <property type="project" value="TreeGrafter"/>
</dbReference>
<dbReference type="Pfam" id="PF02759">
    <property type="entry name" value="RUN"/>
    <property type="match status" value="1"/>
</dbReference>
<dbReference type="SUPFAM" id="SSF50729">
    <property type="entry name" value="PH domain-like"/>
    <property type="match status" value="1"/>
</dbReference>
<dbReference type="Proteomes" id="UP000440578">
    <property type="component" value="Unassembled WGS sequence"/>
</dbReference>
<feature type="domain" description="RUN" evidence="1">
    <location>
        <begin position="28"/>
        <end position="150"/>
    </location>
</feature>
<organism evidence="2 3">
    <name type="scientific">Amphibalanus amphitrite</name>
    <name type="common">Striped barnacle</name>
    <name type="synonym">Balanus amphitrite</name>
    <dbReference type="NCBI Taxonomy" id="1232801"/>
    <lineage>
        <taxon>Eukaryota</taxon>
        <taxon>Metazoa</taxon>
        <taxon>Ecdysozoa</taxon>
        <taxon>Arthropoda</taxon>
        <taxon>Crustacea</taxon>
        <taxon>Multicrustacea</taxon>
        <taxon>Cirripedia</taxon>
        <taxon>Thoracica</taxon>
        <taxon>Thoracicalcarea</taxon>
        <taxon>Balanomorpha</taxon>
        <taxon>Balanoidea</taxon>
        <taxon>Balanidae</taxon>
        <taxon>Amphibalaninae</taxon>
        <taxon>Amphibalanus</taxon>
    </lineage>
</organism>
<evidence type="ECO:0000313" key="3">
    <source>
        <dbReference type="Proteomes" id="UP000440578"/>
    </source>
</evidence>
<dbReference type="PANTHER" id="PTHR46556">
    <property type="entry name" value="PLECKSTRIN HOMOLOGY DOMAIN-CONTAINING FAMILY M MEMBER 2"/>
    <property type="match status" value="1"/>
</dbReference>
<sequence>MDELENLFHLFDSQKKDLLRLVKICSKPLGPEEVHYFLTSMDKICSHGLKNEKLGYWPFVKEFTHKAGVTYIADMKGCVTGPGKSRAWLLLALSEGTLEFYFTSFIGHPAQRARYYRREAFLRDDRRLRELVLGLAELMAVQFSTVLRPEEYDLDKHVCPPPNASEDGEFVSWTERDIEQEISQGRRRKRAAHSALVEIDHCKAVQLMVSFFEGDEMAYTGFKVLFGDHHAMRTCLLVLTSYRLLLLRLSTYRRLRRAARRRPRPADPLSQLAPGAEGQMAQIEVETESCPYLQDAAFQYCSIASIKVAFHGQAVALQRPDGSYSRWIWLCDRAETDLLISHITRAFQRCRLRPLVPQVYTSEAHRHQYLREIGYREREAEIQYASLVYFEDFAVPGETPKLSDQLMYKTDAEPRWSVGHFVLWDTDLLVYPSAAAERGGGAPLDRWPLPSMASCRRLTELSRPHQLQLAAPGRWLTLAAPDADTCSRWAATVREIIELNVPSQLPSPRPRCCVLTGRSLYVVEEMAFTRSVAPGFELCPYGHLVQACGSLRDLGAVNADSHGTVHVEFDTAEAAESMGSWRLYFVTLTEQRAFLAALLDTYRKRCKRELTVGQISHHMREVCLSGSRYVRTRWDGLVDT</sequence>
<dbReference type="OrthoDB" id="9983817at2759"/>
<dbReference type="InterPro" id="IPR053015">
    <property type="entry name" value="PH_domain-containing_M2"/>
</dbReference>
<dbReference type="GO" id="GO:0032880">
    <property type="term" value="P:regulation of protein localization"/>
    <property type="evidence" value="ECO:0007669"/>
    <property type="project" value="TreeGrafter"/>
</dbReference>
<dbReference type="Gene3D" id="1.20.58.900">
    <property type="match status" value="1"/>
</dbReference>
<dbReference type="PROSITE" id="PS50826">
    <property type="entry name" value="RUN"/>
    <property type="match status" value="1"/>
</dbReference>
<accession>A0A6A4X0C0</accession>
<name>A0A6A4X0C0_AMPAM</name>
<dbReference type="SUPFAM" id="SSF140741">
    <property type="entry name" value="RUN domain-like"/>
    <property type="match status" value="1"/>
</dbReference>
<dbReference type="SMART" id="SM00593">
    <property type="entry name" value="RUN"/>
    <property type="match status" value="1"/>
</dbReference>
<dbReference type="PANTHER" id="PTHR46556:SF1">
    <property type="entry name" value="PLECKSTRIN HOMOLOGY DOMAIN-CONTAINING FAMILY M MEMBER 2"/>
    <property type="match status" value="1"/>
</dbReference>
<dbReference type="InterPro" id="IPR004012">
    <property type="entry name" value="Run_dom"/>
</dbReference>
<evidence type="ECO:0000313" key="2">
    <source>
        <dbReference type="EMBL" id="KAF0310999.1"/>
    </source>
</evidence>
<comment type="caution">
    <text evidence="2">The sequence shown here is derived from an EMBL/GenBank/DDBJ whole genome shotgun (WGS) entry which is preliminary data.</text>
</comment>
<dbReference type="EMBL" id="VIIS01000274">
    <property type="protein sequence ID" value="KAF0310999.1"/>
    <property type="molecule type" value="Genomic_DNA"/>
</dbReference>
<dbReference type="GO" id="GO:0032418">
    <property type="term" value="P:lysosome localization"/>
    <property type="evidence" value="ECO:0007669"/>
    <property type="project" value="TreeGrafter"/>
</dbReference>
<protein>
    <submittedName>
        <fullName evidence="2">Pleckstrin y domain-containing family M member 1</fullName>
    </submittedName>
</protein>
<keyword evidence="3" id="KW-1185">Reference proteome</keyword>
<dbReference type="AlphaFoldDB" id="A0A6A4X0C0"/>
<dbReference type="GO" id="GO:0007030">
    <property type="term" value="P:Golgi organization"/>
    <property type="evidence" value="ECO:0007669"/>
    <property type="project" value="TreeGrafter"/>
</dbReference>
<proteinExistence type="predicted"/>
<evidence type="ECO:0000259" key="1">
    <source>
        <dbReference type="PROSITE" id="PS50826"/>
    </source>
</evidence>
<dbReference type="InterPro" id="IPR037213">
    <property type="entry name" value="Run_dom_sf"/>
</dbReference>
<reference evidence="2 3" key="1">
    <citation type="submission" date="2019-07" db="EMBL/GenBank/DDBJ databases">
        <title>Draft genome assembly of a fouling barnacle, Amphibalanus amphitrite (Darwin, 1854): The first reference genome for Thecostraca.</title>
        <authorList>
            <person name="Kim W."/>
        </authorList>
    </citation>
    <scope>NUCLEOTIDE SEQUENCE [LARGE SCALE GENOMIC DNA]</scope>
    <source>
        <strain evidence="2">SNU_AA5</strain>
        <tissue evidence="2">Soma without cirri and trophi</tissue>
    </source>
</reference>